<comment type="caution">
    <text evidence="2">The sequence shown here is derived from an EMBL/GenBank/DDBJ whole genome shotgun (WGS) entry which is preliminary data.</text>
</comment>
<evidence type="ECO:0000256" key="1">
    <source>
        <dbReference type="SAM" id="MobiDB-lite"/>
    </source>
</evidence>
<protein>
    <submittedName>
        <fullName evidence="2">Uncharacterized protein</fullName>
    </submittedName>
</protein>
<dbReference type="AlphaFoldDB" id="A0AAV4E253"/>
<feature type="compositionally biased region" description="Basic and acidic residues" evidence="1">
    <location>
        <begin position="109"/>
        <end position="118"/>
    </location>
</feature>
<feature type="region of interest" description="Disordered" evidence="1">
    <location>
        <begin position="38"/>
        <end position="65"/>
    </location>
</feature>
<name>A0AAV4E253_9GAST</name>
<gene>
    <name evidence="2" type="ORF">PoB_007700500</name>
</gene>
<sequence length="141" mass="15333">METNPEIKKWRNLKRKAIFVFVELLAHVWQGKEGASLFEDTRRNKPEGDTRVSRPHGNGALDPCRCRGLGSQTITSRTLEGGAPWIEDEPRWQGCPEKRKKGKGGGGGEKGRGRKDFGVGDGKVAGHEPNIVTLCVGKGGG</sequence>
<feature type="compositionally biased region" description="Basic and acidic residues" evidence="1">
    <location>
        <begin position="39"/>
        <end position="52"/>
    </location>
</feature>
<dbReference type="Proteomes" id="UP000735302">
    <property type="component" value="Unassembled WGS sequence"/>
</dbReference>
<keyword evidence="3" id="KW-1185">Reference proteome</keyword>
<proteinExistence type="predicted"/>
<organism evidence="2 3">
    <name type="scientific">Plakobranchus ocellatus</name>
    <dbReference type="NCBI Taxonomy" id="259542"/>
    <lineage>
        <taxon>Eukaryota</taxon>
        <taxon>Metazoa</taxon>
        <taxon>Spiralia</taxon>
        <taxon>Lophotrochozoa</taxon>
        <taxon>Mollusca</taxon>
        <taxon>Gastropoda</taxon>
        <taxon>Heterobranchia</taxon>
        <taxon>Euthyneura</taxon>
        <taxon>Panpulmonata</taxon>
        <taxon>Sacoglossa</taxon>
        <taxon>Placobranchoidea</taxon>
        <taxon>Plakobranchidae</taxon>
        <taxon>Plakobranchus</taxon>
    </lineage>
</organism>
<feature type="region of interest" description="Disordered" evidence="1">
    <location>
        <begin position="79"/>
        <end position="124"/>
    </location>
</feature>
<evidence type="ECO:0000313" key="2">
    <source>
        <dbReference type="EMBL" id="GFO50500.1"/>
    </source>
</evidence>
<evidence type="ECO:0000313" key="3">
    <source>
        <dbReference type="Proteomes" id="UP000735302"/>
    </source>
</evidence>
<reference evidence="2 3" key="1">
    <citation type="journal article" date="2021" name="Elife">
        <title>Chloroplast acquisition without the gene transfer in kleptoplastic sea slugs, Plakobranchus ocellatus.</title>
        <authorList>
            <person name="Maeda T."/>
            <person name="Takahashi S."/>
            <person name="Yoshida T."/>
            <person name="Shimamura S."/>
            <person name="Takaki Y."/>
            <person name="Nagai Y."/>
            <person name="Toyoda A."/>
            <person name="Suzuki Y."/>
            <person name="Arimoto A."/>
            <person name="Ishii H."/>
            <person name="Satoh N."/>
            <person name="Nishiyama T."/>
            <person name="Hasebe M."/>
            <person name="Maruyama T."/>
            <person name="Minagawa J."/>
            <person name="Obokata J."/>
            <person name="Shigenobu S."/>
        </authorList>
    </citation>
    <scope>NUCLEOTIDE SEQUENCE [LARGE SCALE GENOMIC DNA]</scope>
</reference>
<dbReference type="EMBL" id="BLXT01008612">
    <property type="protein sequence ID" value="GFO50500.1"/>
    <property type="molecule type" value="Genomic_DNA"/>
</dbReference>
<accession>A0AAV4E253</accession>